<feature type="region of interest" description="Disordered" evidence="5">
    <location>
        <begin position="302"/>
        <end position="324"/>
    </location>
</feature>
<dbReference type="PANTHER" id="PTHR14396:SF10">
    <property type="entry name" value="CLASPIN"/>
    <property type="match status" value="1"/>
</dbReference>
<dbReference type="GO" id="GO:0033314">
    <property type="term" value="P:mitotic DNA replication checkpoint signaling"/>
    <property type="evidence" value="ECO:0007669"/>
    <property type="project" value="TreeGrafter"/>
</dbReference>
<feature type="region of interest" description="Disordered" evidence="5">
    <location>
        <begin position="761"/>
        <end position="797"/>
    </location>
</feature>
<evidence type="ECO:0000256" key="2">
    <source>
        <dbReference type="ARBA" id="ARBA00022553"/>
    </source>
</evidence>
<sequence>MESLLDKLDPLSSKRRTTYKKVFESQDDEETQQIPNSPPAVLGTGFLFQNSTIDKVRNRLRTAENESNEVQQTEQRPEEAIQLNQTQVIADLYEGAEDLEEQNEERRRLPTTDKTNSVSQEKTQVVSPVSTIEGGKNTTKSRTDIHKEETQQIPNRIAHDQKTQPIHSFRQTEVQPTTQKMSEFDRTLEIPTYPGTSEDQLDTQQQNPATQLDTSKSLLFQSTVSDVPRSPRRLKIHEIEGELEEEQHEREHRRNVEYRVPERTINVQKVFSKEAFLKNFDEDSISEDELLDFKNRDIENKHTEKDKSALENGTETHQNQKSLGAYEYKLKGELDSKECIELDGDDDDKSNEDTEVPLSRVSKATVLDIKARRSKQEPMSKMKQKRTTLNDLIYTLKKASKKQITDHQNELMRSRGYKLEDIEKQKEEVENLLEQEISRNKELARREKEENQSDNREDKSYGSAHESENSSFSDVEFSGDSESDDEQEDELNTDDGPVEEGQVQEIGSEGDIPAQRDHLDEEEEGSIQKGRMKDHKTLLTEDTDSDDEDTPPRNIIDLGPYGNNLQVTRKESLENFSPQESVEMDSTEVSKNNELIMEKVRNIEIKKKKKEQRLKELKAKGLTKMLEMEAEESEDEWKGIGGVDGDLSDEHDSDLEEMIDDLTKGNENFDDVRRLLAQENKELDEKMVNKILYDIKNGGFRKRGRNALDLELSDDEDEDLRKYRLKRRELIKRNRNEDENKGKFFRNSKSKPFLESIVDDIDESKNPFGDPDMDVGENTDVDTQEDTSTTKKEKNTLSQEFVQRSLSFLSNNNSSREFELGENVDLGDEEQDISSLKRNSSIHALHNSSIPNSEDLEREKQDEDFIALPNFKPPPLIKSLAGRTDPNNKFQSGRKTVTVSNSYRAVGGSRSSITYFGKMRKLVGPKNKSGSLSKGKGPRPPVPRPTIGSLWESQQNRFDT</sequence>
<keyword evidence="8" id="KW-1185">Reference proteome</keyword>
<dbReference type="InterPro" id="IPR024146">
    <property type="entry name" value="Claspin"/>
</dbReference>
<feature type="compositionally biased region" description="Basic and acidic residues" evidence="5">
    <location>
        <begin position="440"/>
        <end position="468"/>
    </location>
</feature>
<evidence type="ECO:0000259" key="6">
    <source>
        <dbReference type="Pfam" id="PF09444"/>
    </source>
</evidence>
<evidence type="ECO:0000256" key="3">
    <source>
        <dbReference type="ARBA" id="ARBA00023242"/>
    </source>
</evidence>
<keyword evidence="4" id="KW-0175">Coiled coil</keyword>
<name>A0A4C2E892_9SACH</name>
<evidence type="ECO:0000256" key="5">
    <source>
        <dbReference type="SAM" id="MobiDB-lite"/>
    </source>
</evidence>
<accession>A0A4C2E892</accession>
<feature type="region of interest" description="Disordered" evidence="5">
    <location>
        <begin position="23"/>
        <end position="43"/>
    </location>
</feature>
<dbReference type="GO" id="GO:0007095">
    <property type="term" value="P:mitotic G2 DNA damage checkpoint signaling"/>
    <property type="evidence" value="ECO:0007669"/>
    <property type="project" value="TreeGrafter"/>
</dbReference>
<dbReference type="Pfam" id="PF09444">
    <property type="entry name" value="MRC1"/>
    <property type="match status" value="1"/>
</dbReference>
<dbReference type="EMBL" id="BIMX01000015">
    <property type="protein sequence ID" value="GCF00152.1"/>
    <property type="molecule type" value="Genomic_DNA"/>
</dbReference>
<organism evidence="7 8">
    <name type="scientific">Zygosaccharomyces mellis</name>
    <dbReference type="NCBI Taxonomy" id="42258"/>
    <lineage>
        <taxon>Eukaryota</taxon>
        <taxon>Fungi</taxon>
        <taxon>Dikarya</taxon>
        <taxon>Ascomycota</taxon>
        <taxon>Saccharomycotina</taxon>
        <taxon>Saccharomycetes</taxon>
        <taxon>Saccharomycetales</taxon>
        <taxon>Saccharomycetaceae</taxon>
        <taxon>Zygosaccharomyces</taxon>
    </lineage>
</organism>
<evidence type="ECO:0000256" key="4">
    <source>
        <dbReference type="SAM" id="Coils"/>
    </source>
</evidence>
<feature type="coiled-coil region" evidence="4">
    <location>
        <begin position="593"/>
        <end position="620"/>
    </location>
</feature>
<evidence type="ECO:0000313" key="8">
    <source>
        <dbReference type="Proteomes" id="UP000301737"/>
    </source>
</evidence>
<feature type="region of interest" description="Disordered" evidence="5">
    <location>
        <begin position="99"/>
        <end position="143"/>
    </location>
</feature>
<feature type="compositionally biased region" description="Polar residues" evidence="5">
    <location>
        <begin position="112"/>
        <end position="140"/>
    </location>
</feature>
<feature type="region of interest" description="Disordered" evidence="5">
    <location>
        <begin position="837"/>
        <end position="860"/>
    </location>
</feature>
<feature type="compositionally biased region" description="Polar residues" evidence="5">
    <location>
        <begin position="311"/>
        <end position="322"/>
    </location>
</feature>
<feature type="compositionally biased region" description="Polar residues" evidence="5">
    <location>
        <begin position="951"/>
        <end position="960"/>
    </location>
</feature>
<dbReference type="Proteomes" id="UP000301737">
    <property type="component" value="Unassembled WGS sequence"/>
</dbReference>
<proteinExistence type="predicted"/>
<dbReference type="InterPro" id="IPR018564">
    <property type="entry name" value="Repl_chkpnt_MRC1_dom"/>
</dbReference>
<dbReference type="OrthoDB" id="2130597at2759"/>
<dbReference type="GO" id="GO:0005634">
    <property type="term" value="C:nucleus"/>
    <property type="evidence" value="ECO:0007669"/>
    <property type="project" value="UniProtKB-SubCell"/>
</dbReference>
<protein>
    <recommendedName>
        <fullName evidence="6">DNA replication checkpoint mediator MRC1 domain-containing protein</fullName>
    </recommendedName>
</protein>
<keyword evidence="3" id="KW-0539">Nucleus</keyword>
<feature type="region of interest" description="Disordered" evidence="5">
    <location>
        <begin position="630"/>
        <end position="651"/>
    </location>
</feature>
<dbReference type="GO" id="GO:0010997">
    <property type="term" value="F:anaphase-promoting complex binding"/>
    <property type="evidence" value="ECO:0007669"/>
    <property type="project" value="TreeGrafter"/>
</dbReference>
<feature type="region of interest" description="Disordered" evidence="5">
    <location>
        <begin position="919"/>
        <end position="960"/>
    </location>
</feature>
<keyword evidence="2" id="KW-0597">Phosphoprotein</keyword>
<feature type="domain" description="DNA replication checkpoint mediator MRC1" evidence="6">
    <location>
        <begin position="619"/>
        <end position="755"/>
    </location>
</feature>
<evidence type="ECO:0000313" key="7">
    <source>
        <dbReference type="EMBL" id="GCF00152.1"/>
    </source>
</evidence>
<evidence type="ECO:0000256" key="1">
    <source>
        <dbReference type="ARBA" id="ARBA00004123"/>
    </source>
</evidence>
<reference evidence="7 8" key="1">
    <citation type="submission" date="2019-01" db="EMBL/GenBank/DDBJ databases">
        <title>Draft Genome Sequencing of Zygosaccharomyces mellis Ca-7.</title>
        <authorList>
            <person name="Shiwa Y."/>
            <person name="Kanesaki Y."/>
            <person name="Ishige T."/>
            <person name="Mura K."/>
            <person name="Hori T."/>
            <person name="Tamura T."/>
        </authorList>
    </citation>
    <scope>NUCLEOTIDE SEQUENCE [LARGE SCALE GENOMIC DNA]</scope>
    <source>
        <strain evidence="7 8">Ca-7</strain>
    </source>
</reference>
<comment type="subcellular location">
    <subcellularLocation>
        <location evidence="1">Nucleus</location>
    </subcellularLocation>
</comment>
<comment type="caution">
    <text evidence="7">The sequence shown here is derived from an EMBL/GenBank/DDBJ whole genome shotgun (WGS) entry which is preliminary data.</text>
</comment>
<feature type="compositionally biased region" description="Acidic residues" evidence="5">
    <location>
        <begin position="771"/>
        <end position="785"/>
    </location>
</feature>
<feature type="region of interest" description="Disordered" evidence="5">
    <location>
        <begin position="440"/>
        <end position="563"/>
    </location>
</feature>
<feature type="compositionally biased region" description="Acidic residues" evidence="5">
    <location>
        <begin position="477"/>
        <end position="498"/>
    </location>
</feature>
<gene>
    <name evidence="7" type="ORF">ZYGM_003557</name>
</gene>
<dbReference type="PANTHER" id="PTHR14396">
    <property type="entry name" value="CLASPIN"/>
    <property type="match status" value="1"/>
</dbReference>
<feature type="compositionally biased region" description="Polar residues" evidence="5">
    <location>
        <begin position="837"/>
        <end position="852"/>
    </location>
</feature>
<dbReference type="AlphaFoldDB" id="A0A4C2E892"/>
<feature type="compositionally biased region" description="Low complexity" evidence="5">
    <location>
        <begin position="924"/>
        <end position="935"/>
    </location>
</feature>